<dbReference type="Pfam" id="PF00356">
    <property type="entry name" value="LacI"/>
    <property type="match status" value="1"/>
</dbReference>
<evidence type="ECO:0000313" key="6">
    <source>
        <dbReference type="EMBL" id="MBM6737071.1"/>
    </source>
</evidence>
<keyword evidence="4" id="KW-0804">Transcription</keyword>
<dbReference type="PANTHER" id="PTHR30146">
    <property type="entry name" value="LACI-RELATED TRANSCRIPTIONAL REPRESSOR"/>
    <property type="match status" value="1"/>
</dbReference>
<dbReference type="InterPro" id="IPR010982">
    <property type="entry name" value="Lambda_DNA-bd_dom_sf"/>
</dbReference>
<organism evidence="6 7">
    <name type="scientific">Faecalicatena fissicatena</name>
    <dbReference type="NCBI Taxonomy" id="290055"/>
    <lineage>
        <taxon>Bacteria</taxon>
        <taxon>Bacillati</taxon>
        <taxon>Bacillota</taxon>
        <taxon>Clostridia</taxon>
        <taxon>Lachnospirales</taxon>
        <taxon>Lachnospiraceae</taxon>
        <taxon>Faecalicatena</taxon>
    </lineage>
</organism>
<dbReference type="Proteomes" id="UP000716906">
    <property type="component" value="Unassembled WGS sequence"/>
</dbReference>
<protein>
    <submittedName>
        <fullName evidence="6">LacI family DNA-binding transcriptional regulator</fullName>
    </submittedName>
</protein>
<reference evidence="6 7" key="1">
    <citation type="journal article" date="2021" name="Sci. Rep.">
        <title>The distribution of antibiotic resistance genes in chicken gut microbiota commensals.</title>
        <authorList>
            <person name="Juricova H."/>
            <person name="Matiasovicova J."/>
            <person name="Kubasova T."/>
            <person name="Cejkova D."/>
            <person name="Rychlik I."/>
        </authorList>
    </citation>
    <scope>NUCLEOTIDE SEQUENCE [LARGE SCALE GENOMIC DNA]</scope>
    <source>
        <strain evidence="6 7">An773</strain>
    </source>
</reference>
<dbReference type="EMBL" id="JACLYY010000002">
    <property type="protein sequence ID" value="MBM6737071.1"/>
    <property type="molecule type" value="Genomic_DNA"/>
</dbReference>
<dbReference type="RefSeq" id="WP_205147700.1">
    <property type="nucleotide sequence ID" value="NZ_JACLYY010000002.1"/>
</dbReference>
<proteinExistence type="predicted"/>
<dbReference type="InterPro" id="IPR028082">
    <property type="entry name" value="Peripla_BP_I"/>
</dbReference>
<dbReference type="Gene3D" id="3.40.50.2300">
    <property type="match status" value="2"/>
</dbReference>
<comment type="caution">
    <text evidence="6">The sequence shown here is derived from an EMBL/GenBank/DDBJ whole genome shotgun (WGS) entry which is preliminary data.</text>
</comment>
<feature type="domain" description="HTH lacI-type" evidence="5">
    <location>
        <begin position="3"/>
        <end position="68"/>
    </location>
</feature>
<dbReference type="SMART" id="SM00354">
    <property type="entry name" value="HTH_LACI"/>
    <property type="match status" value="1"/>
</dbReference>
<dbReference type="PANTHER" id="PTHR30146:SF148">
    <property type="entry name" value="HTH-TYPE TRANSCRIPTIONAL REPRESSOR PURR-RELATED"/>
    <property type="match status" value="1"/>
</dbReference>
<dbReference type="SUPFAM" id="SSF53822">
    <property type="entry name" value="Periplasmic binding protein-like I"/>
    <property type="match status" value="1"/>
</dbReference>
<keyword evidence="7" id="KW-1185">Reference proteome</keyword>
<keyword evidence="1" id="KW-0678">Repressor</keyword>
<accession>A0ABS2E631</accession>
<gene>
    <name evidence="6" type="ORF">H7U36_02950</name>
</gene>
<evidence type="ECO:0000256" key="2">
    <source>
        <dbReference type="ARBA" id="ARBA00023015"/>
    </source>
</evidence>
<sequence length="340" mass="37991">MAATIRDIAQMAGVSVATVSRVIHGNGYVKKETRDLVEEILIQTNYQRPKGQTVKVQTYNTIAVLLPNITDSFYAEILTGLNDPFEKAHFNIMYFSSNEDEKKELELIRELSHQNIDGIIISPVNNKGAFLPATISALQDLSVPVVVVGRDMKCSSFDNIFMAEQEGAFDATSLLLRNGHERIAIMCGKPEILYMHQRHQGYIDALTNCGKPVNSNYVKFGPSKIDTAYEMASDLFSLSPPPTAIFTADTIFTLGLVKYLLTHDLQIGKDISIVAFGDVELLWSLNFNITSIVKRTFSIGEYAAETILKRISSSTNHEKIRTSLIPEIRLRGSEKMYTQR</sequence>
<dbReference type="CDD" id="cd01392">
    <property type="entry name" value="HTH_LacI"/>
    <property type="match status" value="1"/>
</dbReference>
<evidence type="ECO:0000259" key="5">
    <source>
        <dbReference type="PROSITE" id="PS50932"/>
    </source>
</evidence>
<keyword evidence="2" id="KW-0805">Transcription regulation</keyword>
<dbReference type="GO" id="GO:0003677">
    <property type="term" value="F:DNA binding"/>
    <property type="evidence" value="ECO:0007669"/>
    <property type="project" value="UniProtKB-KW"/>
</dbReference>
<keyword evidence="3 6" id="KW-0238">DNA-binding</keyword>
<dbReference type="PROSITE" id="PS50932">
    <property type="entry name" value="HTH_LACI_2"/>
    <property type="match status" value="1"/>
</dbReference>
<evidence type="ECO:0000313" key="7">
    <source>
        <dbReference type="Proteomes" id="UP000716906"/>
    </source>
</evidence>
<dbReference type="InterPro" id="IPR001761">
    <property type="entry name" value="Peripla_BP/Lac1_sug-bd_dom"/>
</dbReference>
<evidence type="ECO:0000256" key="1">
    <source>
        <dbReference type="ARBA" id="ARBA00022491"/>
    </source>
</evidence>
<dbReference type="InterPro" id="IPR000843">
    <property type="entry name" value="HTH_LacI"/>
</dbReference>
<evidence type="ECO:0000256" key="3">
    <source>
        <dbReference type="ARBA" id="ARBA00023125"/>
    </source>
</evidence>
<dbReference type="PROSITE" id="PS00356">
    <property type="entry name" value="HTH_LACI_1"/>
    <property type="match status" value="1"/>
</dbReference>
<dbReference type="SUPFAM" id="SSF47413">
    <property type="entry name" value="lambda repressor-like DNA-binding domains"/>
    <property type="match status" value="1"/>
</dbReference>
<evidence type="ECO:0000256" key="4">
    <source>
        <dbReference type="ARBA" id="ARBA00023163"/>
    </source>
</evidence>
<dbReference type="CDD" id="cd06267">
    <property type="entry name" value="PBP1_LacI_sugar_binding-like"/>
    <property type="match status" value="1"/>
</dbReference>
<dbReference type="Gene3D" id="1.10.260.40">
    <property type="entry name" value="lambda repressor-like DNA-binding domains"/>
    <property type="match status" value="1"/>
</dbReference>
<name>A0ABS2E631_9FIRM</name>
<dbReference type="PRINTS" id="PR00036">
    <property type="entry name" value="HTHLACI"/>
</dbReference>
<dbReference type="Pfam" id="PF00532">
    <property type="entry name" value="Peripla_BP_1"/>
    <property type="match status" value="1"/>
</dbReference>